<dbReference type="HOGENOM" id="CLU_479821_0_0_1"/>
<reference evidence="2 3" key="1">
    <citation type="submission" date="2015-01" db="EMBL/GenBank/DDBJ databases">
        <title>The Genome Sequence of Exophiala sideris CBS121828.</title>
        <authorList>
            <consortium name="The Broad Institute Genomics Platform"/>
            <person name="Cuomo C."/>
            <person name="de Hoog S."/>
            <person name="Gorbushina A."/>
            <person name="Stielow B."/>
            <person name="Teixiera M."/>
            <person name="Abouelleil A."/>
            <person name="Chapman S.B."/>
            <person name="Priest M."/>
            <person name="Young S.K."/>
            <person name="Wortman J."/>
            <person name="Nusbaum C."/>
            <person name="Birren B."/>
        </authorList>
    </citation>
    <scope>NUCLEOTIDE SEQUENCE [LARGE SCALE GENOMIC DNA]</scope>
    <source>
        <strain evidence="2 3">CBS 121828</strain>
    </source>
</reference>
<dbReference type="Proteomes" id="UP000053599">
    <property type="component" value="Unassembled WGS sequence"/>
</dbReference>
<dbReference type="Pfam" id="PF25053">
    <property type="entry name" value="DUF7791"/>
    <property type="match status" value="1"/>
</dbReference>
<gene>
    <name evidence="2" type="ORF">PV11_01649</name>
</gene>
<dbReference type="EMBL" id="KN846951">
    <property type="protein sequence ID" value="KIV86006.1"/>
    <property type="molecule type" value="Genomic_DNA"/>
</dbReference>
<protein>
    <recommendedName>
        <fullName evidence="1">DUF7791 domain-containing protein</fullName>
    </recommendedName>
</protein>
<evidence type="ECO:0000313" key="3">
    <source>
        <dbReference type="Proteomes" id="UP000053599"/>
    </source>
</evidence>
<dbReference type="InterPro" id="IPR056693">
    <property type="entry name" value="DUF7791"/>
</dbReference>
<feature type="domain" description="DUF7791" evidence="1">
    <location>
        <begin position="10"/>
        <end position="145"/>
    </location>
</feature>
<organism evidence="2 3">
    <name type="scientific">Exophiala sideris</name>
    <dbReference type="NCBI Taxonomy" id="1016849"/>
    <lineage>
        <taxon>Eukaryota</taxon>
        <taxon>Fungi</taxon>
        <taxon>Dikarya</taxon>
        <taxon>Ascomycota</taxon>
        <taxon>Pezizomycotina</taxon>
        <taxon>Eurotiomycetes</taxon>
        <taxon>Chaetothyriomycetidae</taxon>
        <taxon>Chaetothyriales</taxon>
        <taxon>Herpotrichiellaceae</taxon>
        <taxon>Exophiala</taxon>
    </lineage>
</organism>
<proteinExistence type="predicted"/>
<name>A0A0D1XDM4_9EURO</name>
<evidence type="ECO:0000259" key="1">
    <source>
        <dbReference type="Pfam" id="PF25053"/>
    </source>
</evidence>
<dbReference type="OrthoDB" id="443402at2759"/>
<evidence type="ECO:0000313" key="2">
    <source>
        <dbReference type="EMBL" id="KIV86006.1"/>
    </source>
</evidence>
<dbReference type="AlphaFoldDB" id="A0A0D1XDM4"/>
<accession>A0A0D1XDM4</accession>
<sequence length="568" mass="64875">MWDRLNEGKEFYKHEASLILNHVIGLTTDMELFARSPTVFHIMLLLNRDMRREHLAMETLPSNSSLLKKCEEAQKRIRVRCAGMLEMNDVAIEPSETSDALKRANASQGGTGDWLPKLKKYYYTHLRFIHRTARDFLLCTATGRETLSYQPCSEAEAHTIALQGEVVARITGIIEPMLSWVDGFLQDVYFLDLGVHKVPLLKAMDHACTLYFSRTDLGNNSTKWVIRAKCSEEEPHSLPLFALDFVGLAIAYGHLDYLISEADPRQLDMAYLDYLTLILSFSDPLRLYGAFSQNPQLHTLASEWLVTLLELGGKSLKQSLREFIWQPPTTAPVPQYPLQVSTTEEARKSTSRSNYMIQNDPQDDDYHRYVLWFKMSPIFVLQHIQRLGGQTLSDLDHLNPSTTALPHWEPVCICRPDIDIAAVLTPEDSMALVESYEAMEAMWWNLPDQERFGAWKSPECYQKVHEIFQRSKKVDMCQYLLAKGYIKHPDNPEVFREAPPMFRESARQGFEEVAEPEVLDVGAPGTENDGRVSEVVDESESAIKPLEKRMTDLSIYYDAQEDLPGEVA</sequence>